<dbReference type="Pfam" id="PF16189">
    <property type="entry name" value="Creatinase_N_2"/>
    <property type="match status" value="1"/>
</dbReference>
<dbReference type="AlphaFoldDB" id="A0A212JYW9"/>
<evidence type="ECO:0000256" key="1">
    <source>
        <dbReference type="ARBA" id="ARBA00008766"/>
    </source>
</evidence>
<dbReference type="Gene3D" id="3.40.350.10">
    <property type="entry name" value="Creatinase/prolidase N-terminal domain"/>
    <property type="match status" value="2"/>
</dbReference>
<dbReference type="PANTHER" id="PTHR43763">
    <property type="entry name" value="XAA-PRO AMINOPEPTIDASE 1"/>
    <property type="match status" value="1"/>
</dbReference>
<gene>
    <name evidence="7" type="ORF">KL86DYS1_30880</name>
</gene>
<dbReference type="RefSeq" id="WP_296943019.1">
    <property type="nucleotide sequence ID" value="NZ_LT599032.1"/>
</dbReference>
<name>A0A212JYW9_9BACT</name>
<keyword evidence="2" id="KW-0479">Metal-binding</keyword>
<dbReference type="Gene3D" id="3.90.230.10">
    <property type="entry name" value="Creatinase/methionine aminopeptidase superfamily"/>
    <property type="match status" value="1"/>
</dbReference>
<dbReference type="PANTHER" id="PTHR43763:SF6">
    <property type="entry name" value="XAA-PRO AMINOPEPTIDASE 1"/>
    <property type="match status" value="1"/>
</dbReference>
<feature type="domain" description="Peptidase M24" evidence="4">
    <location>
        <begin position="311"/>
        <end position="522"/>
    </location>
</feature>
<sequence>MSNTIHKRLNALRRFMEEKGLHAFIIPSTDSHLSEYPALHWASREWISGFTGSAGTVVVTREKAGLWTDSRYFLQAASELDGTGIDLFKDGLPQTPAIDEWLASELGKGDYVGIDGNVYAAKEAFSLTHKLNIKGLHLISDYDPFDTIWHDRPEIPKNPFFVLPEKYTGEPARKKIARICDSVEKNGAESLLVASLDTIAWIFNIRGNDVKCNPVTVSYAYISRNETVLFIDPKKLSEETTDYLKAEGVTVAEYSKVYDYVSNIKTSVCLDSSKITFSLYNTIPTENRIVDIPSPADLMKSIKNEAEIQGFNNAMERDGVALVHFFMWLEKAVPKGGVTEIMIPEKLVEYRSRQDNFVGESFDTISGYGPNGAIVHYHVSPESSVEIKPEGFLLVDSGAQYFDGTTDITRTVAVGSLTEQMKKDYTMVLKGHISLATAIYPQGTRGSQLDILARKSMWDNGINYLHGTGHGIGHFLNVHEGPQSIRMNENPTTLQIGMVTSNEPGLYRAGKYGIRTENLILTQHETTTEFGDFYSFKTLTLCPIDTTPVVKEMLAKEEIIWLNEYHKFVYDRLSPLLTEEEKGWLKEKTNEI</sequence>
<dbReference type="FunFam" id="3.90.230.10:FF:000009">
    <property type="entry name" value="xaa-Pro aminopeptidase 2"/>
    <property type="match status" value="1"/>
</dbReference>
<feature type="domain" description="Creatinase N-terminal" evidence="5">
    <location>
        <begin position="8"/>
        <end position="131"/>
    </location>
</feature>
<accession>A0A212JYW9</accession>
<dbReference type="InterPro" id="IPR000994">
    <property type="entry name" value="Pept_M24"/>
</dbReference>
<dbReference type="SUPFAM" id="SSF53092">
    <property type="entry name" value="Creatinase/prolidase N-terminal domain"/>
    <property type="match status" value="1"/>
</dbReference>
<dbReference type="CDD" id="cd01085">
    <property type="entry name" value="APP"/>
    <property type="match status" value="1"/>
</dbReference>
<dbReference type="GO" id="GO:0070006">
    <property type="term" value="F:metalloaminopeptidase activity"/>
    <property type="evidence" value="ECO:0007669"/>
    <property type="project" value="InterPro"/>
</dbReference>
<evidence type="ECO:0000259" key="6">
    <source>
        <dbReference type="Pfam" id="PF16188"/>
    </source>
</evidence>
<dbReference type="GO" id="GO:0046872">
    <property type="term" value="F:metal ion binding"/>
    <property type="evidence" value="ECO:0007669"/>
    <property type="project" value="UniProtKB-KW"/>
</dbReference>
<feature type="domain" description="Peptidase M24 C-terminal" evidence="6">
    <location>
        <begin position="533"/>
        <end position="592"/>
    </location>
</feature>
<dbReference type="InterPro" id="IPR032416">
    <property type="entry name" value="Peptidase_M24_C"/>
</dbReference>
<dbReference type="GO" id="GO:0005737">
    <property type="term" value="C:cytoplasm"/>
    <property type="evidence" value="ECO:0007669"/>
    <property type="project" value="UniProtKB-ARBA"/>
</dbReference>
<proteinExistence type="inferred from homology"/>
<dbReference type="EMBL" id="FLUM01000003">
    <property type="protein sequence ID" value="SBW04586.1"/>
    <property type="molecule type" value="Genomic_DNA"/>
</dbReference>
<evidence type="ECO:0000256" key="3">
    <source>
        <dbReference type="ARBA" id="ARBA00022801"/>
    </source>
</evidence>
<dbReference type="InterPro" id="IPR036005">
    <property type="entry name" value="Creatinase/aminopeptidase-like"/>
</dbReference>
<dbReference type="Pfam" id="PF00557">
    <property type="entry name" value="Peptidase_M24"/>
    <property type="match status" value="1"/>
</dbReference>
<organism evidence="7">
    <name type="scientific">uncultured Dysgonomonas sp</name>
    <dbReference type="NCBI Taxonomy" id="206096"/>
    <lineage>
        <taxon>Bacteria</taxon>
        <taxon>Pseudomonadati</taxon>
        <taxon>Bacteroidota</taxon>
        <taxon>Bacteroidia</taxon>
        <taxon>Bacteroidales</taxon>
        <taxon>Dysgonomonadaceae</taxon>
        <taxon>Dysgonomonas</taxon>
        <taxon>environmental samples</taxon>
    </lineage>
</organism>
<dbReference type="SUPFAM" id="SSF55920">
    <property type="entry name" value="Creatinase/aminopeptidase"/>
    <property type="match status" value="1"/>
</dbReference>
<dbReference type="InterPro" id="IPR033740">
    <property type="entry name" value="Pept_M24B"/>
</dbReference>
<protein>
    <recommendedName>
        <fullName evidence="8">Peptidase M24</fullName>
    </recommendedName>
</protein>
<evidence type="ECO:0000259" key="5">
    <source>
        <dbReference type="Pfam" id="PF01321"/>
    </source>
</evidence>
<dbReference type="Pfam" id="PF16188">
    <property type="entry name" value="Peptidase_M24_C"/>
    <property type="match status" value="1"/>
</dbReference>
<dbReference type="InterPro" id="IPR050422">
    <property type="entry name" value="X-Pro_aminopeptidase_P"/>
</dbReference>
<evidence type="ECO:0000256" key="2">
    <source>
        <dbReference type="ARBA" id="ARBA00022723"/>
    </source>
</evidence>
<keyword evidence="3" id="KW-0378">Hydrolase</keyword>
<evidence type="ECO:0008006" key="8">
    <source>
        <dbReference type="Google" id="ProtNLM"/>
    </source>
</evidence>
<reference evidence="7" key="1">
    <citation type="submission" date="2016-04" db="EMBL/GenBank/DDBJ databases">
        <authorList>
            <person name="Evans L.H."/>
            <person name="Alamgir A."/>
            <person name="Owens N."/>
            <person name="Weber N.D."/>
            <person name="Virtaneva K."/>
            <person name="Barbian K."/>
            <person name="Babar A."/>
            <person name="Rosenke K."/>
        </authorList>
    </citation>
    <scope>NUCLEOTIDE SEQUENCE</scope>
    <source>
        <strain evidence="7">86-1</strain>
    </source>
</reference>
<dbReference type="Pfam" id="PF01321">
    <property type="entry name" value="Creatinase_N"/>
    <property type="match status" value="1"/>
</dbReference>
<comment type="similarity">
    <text evidence="1">Belongs to the peptidase M24B family.</text>
</comment>
<dbReference type="FunFam" id="3.40.350.10:FF:000003">
    <property type="entry name" value="Xaa-pro aminopeptidase P"/>
    <property type="match status" value="1"/>
</dbReference>
<evidence type="ECO:0000259" key="4">
    <source>
        <dbReference type="Pfam" id="PF00557"/>
    </source>
</evidence>
<evidence type="ECO:0000313" key="7">
    <source>
        <dbReference type="EMBL" id="SBW04586.1"/>
    </source>
</evidence>
<dbReference type="InterPro" id="IPR029149">
    <property type="entry name" value="Creatin/AminoP/Spt16_N"/>
</dbReference>
<dbReference type="InterPro" id="IPR000587">
    <property type="entry name" value="Creatinase_N"/>
</dbReference>